<comment type="similarity">
    <text evidence="1">Belongs to the sigma-70 factor family. ECF subfamily.</text>
</comment>
<dbReference type="Pfam" id="PF08281">
    <property type="entry name" value="Sigma70_r4_2"/>
    <property type="match status" value="1"/>
</dbReference>
<sequence length="182" mass="21957">MEEPVLIAKIKQGDIQAFEYLFDHYYDWLCNYIFKLSGNRNLSKDMVQEVMVRIWEKREEITITGSLKGYLFRSCHNQFLQHIRKEKRQPDLLDKIRWDTIYDSYFEKKEEEEVHAKAARLKLDELLDKLPPKCKEIFIMNKLERRKYREIAQDMGISIKTVENQMSKALKIIRENASMLLF</sequence>
<proteinExistence type="inferred from homology"/>
<dbReference type="InterPro" id="IPR036388">
    <property type="entry name" value="WH-like_DNA-bd_sf"/>
</dbReference>
<protein>
    <submittedName>
        <fullName evidence="7">RNA polymerase sigma-70 factor, ECF subfamily</fullName>
    </submittedName>
</protein>
<organism evidence="7 8">
    <name type="scientific">Flagellimonas flava</name>
    <dbReference type="NCBI Taxonomy" id="570519"/>
    <lineage>
        <taxon>Bacteria</taxon>
        <taxon>Pseudomonadati</taxon>
        <taxon>Bacteroidota</taxon>
        <taxon>Flavobacteriia</taxon>
        <taxon>Flavobacteriales</taxon>
        <taxon>Flavobacteriaceae</taxon>
        <taxon>Flagellimonas</taxon>
    </lineage>
</organism>
<dbReference type="PANTHER" id="PTHR43133">
    <property type="entry name" value="RNA POLYMERASE ECF-TYPE SIGMA FACTO"/>
    <property type="match status" value="1"/>
</dbReference>
<dbReference type="InterPro" id="IPR014284">
    <property type="entry name" value="RNA_pol_sigma-70_dom"/>
</dbReference>
<dbReference type="GO" id="GO:0003677">
    <property type="term" value="F:DNA binding"/>
    <property type="evidence" value="ECO:0007669"/>
    <property type="project" value="InterPro"/>
</dbReference>
<dbReference type="InterPro" id="IPR013324">
    <property type="entry name" value="RNA_pol_sigma_r3/r4-like"/>
</dbReference>
<dbReference type="SUPFAM" id="SSF88659">
    <property type="entry name" value="Sigma3 and sigma4 domains of RNA polymerase sigma factors"/>
    <property type="match status" value="1"/>
</dbReference>
<gene>
    <name evidence="7" type="ORF">SAMN04488116_1203</name>
</gene>
<dbReference type="InterPro" id="IPR013249">
    <property type="entry name" value="RNA_pol_sigma70_r4_t2"/>
</dbReference>
<feature type="domain" description="RNA polymerase sigma-70 region 2" evidence="5">
    <location>
        <begin position="21"/>
        <end position="88"/>
    </location>
</feature>
<dbReference type="OrthoDB" id="1100095at2"/>
<reference evidence="8" key="1">
    <citation type="submission" date="2016-11" db="EMBL/GenBank/DDBJ databases">
        <authorList>
            <person name="Varghese N."/>
            <person name="Submissions S."/>
        </authorList>
    </citation>
    <scope>NUCLEOTIDE SEQUENCE [LARGE SCALE GENOMIC DNA]</scope>
    <source>
        <strain evidence="8">DSM 22638</strain>
    </source>
</reference>
<dbReference type="InterPro" id="IPR014327">
    <property type="entry name" value="RNA_pol_sigma70_bacteroid"/>
</dbReference>
<accession>A0A1M5JUM7</accession>
<feature type="domain" description="RNA polymerase sigma factor 70 region 4 type 2" evidence="6">
    <location>
        <begin position="121"/>
        <end position="171"/>
    </location>
</feature>
<dbReference type="GO" id="GO:0016987">
    <property type="term" value="F:sigma factor activity"/>
    <property type="evidence" value="ECO:0007669"/>
    <property type="project" value="UniProtKB-KW"/>
</dbReference>
<evidence type="ECO:0000256" key="1">
    <source>
        <dbReference type="ARBA" id="ARBA00010641"/>
    </source>
</evidence>
<keyword evidence="3" id="KW-0731">Sigma factor</keyword>
<dbReference type="GO" id="GO:0006352">
    <property type="term" value="P:DNA-templated transcription initiation"/>
    <property type="evidence" value="ECO:0007669"/>
    <property type="project" value="InterPro"/>
</dbReference>
<evidence type="ECO:0000313" key="8">
    <source>
        <dbReference type="Proteomes" id="UP000184532"/>
    </source>
</evidence>
<evidence type="ECO:0000313" key="7">
    <source>
        <dbReference type="EMBL" id="SHG43673.1"/>
    </source>
</evidence>
<dbReference type="Proteomes" id="UP000184532">
    <property type="component" value="Unassembled WGS sequence"/>
</dbReference>
<dbReference type="Gene3D" id="1.10.10.10">
    <property type="entry name" value="Winged helix-like DNA-binding domain superfamily/Winged helix DNA-binding domain"/>
    <property type="match status" value="1"/>
</dbReference>
<dbReference type="InterPro" id="IPR007627">
    <property type="entry name" value="RNA_pol_sigma70_r2"/>
</dbReference>
<dbReference type="InterPro" id="IPR013325">
    <property type="entry name" value="RNA_pol_sigma_r2"/>
</dbReference>
<dbReference type="AlphaFoldDB" id="A0A1M5JUM7"/>
<evidence type="ECO:0000259" key="6">
    <source>
        <dbReference type="Pfam" id="PF08281"/>
    </source>
</evidence>
<dbReference type="NCBIfam" id="TIGR02985">
    <property type="entry name" value="Sig70_bacteroi1"/>
    <property type="match status" value="1"/>
</dbReference>
<evidence type="ECO:0000256" key="3">
    <source>
        <dbReference type="ARBA" id="ARBA00023082"/>
    </source>
</evidence>
<keyword evidence="2" id="KW-0805">Transcription regulation</keyword>
<dbReference type="STRING" id="570519.SAMN04488116_1203"/>
<evidence type="ECO:0000259" key="5">
    <source>
        <dbReference type="Pfam" id="PF04542"/>
    </source>
</evidence>
<evidence type="ECO:0000256" key="2">
    <source>
        <dbReference type="ARBA" id="ARBA00023015"/>
    </source>
</evidence>
<name>A0A1M5JUM7_9FLAO</name>
<keyword evidence="4" id="KW-0804">Transcription</keyword>
<dbReference type="Gene3D" id="1.10.1740.10">
    <property type="match status" value="1"/>
</dbReference>
<keyword evidence="8" id="KW-1185">Reference proteome</keyword>
<dbReference type="NCBIfam" id="TIGR02937">
    <property type="entry name" value="sigma70-ECF"/>
    <property type="match status" value="1"/>
</dbReference>
<evidence type="ECO:0000256" key="4">
    <source>
        <dbReference type="ARBA" id="ARBA00023163"/>
    </source>
</evidence>
<dbReference type="PANTHER" id="PTHR43133:SF46">
    <property type="entry name" value="RNA POLYMERASE SIGMA-70 FACTOR ECF SUBFAMILY"/>
    <property type="match status" value="1"/>
</dbReference>
<dbReference type="SUPFAM" id="SSF88946">
    <property type="entry name" value="Sigma2 domain of RNA polymerase sigma factors"/>
    <property type="match status" value="1"/>
</dbReference>
<dbReference type="InterPro" id="IPR039425">
    <property type="entry name" value="RNA_pol_sigma-70-like"/>
</dbReference>
<dbReference type="EMBL" id="FQWL01000002">
    <property type="protein sequence ID" value="SHG43673.1"/>
    <property type="molecule type" value="Genomic_DNA"/>
</dbReference>
<dbReference type="RefSeq" id="WP_073177255.1">
    <property type="nucleotide sequence ID" value="NZ_FQWL01000002.1"/>
</dbReference>
<dbReference type="Pfam" id="PF04542">
    <property type="entry name" value="Sigma70_r2"/>
    <property type="match status" value="1"/>
</dbReference>